<proteinExistence type="predicted"/>
<dbReference type="EMBL" id="BTSY01000005">
    <property type="protein sequence ID" value="GMT27550.1"/>
    <property type="molecule type" value="Genomic_DNA"/>
</dbReference>
<evidence type="ECO:0000313" key="2">
    <source>
        <dbReference type="Proteomes" id="UP001432322"/>
    </source>
</evidence>
<sequence>VNKRLDGIELNSKFSEIKEEIILRFQSVRIDSGVYRSAIYDLLRCFKADRFTCRNSIYSNSEFFDLIQNKENVIVISDNRRSFAPIYFRLIKAIYDGSSSVKKFDLLELGLDLYRSLLFLMSRDKDFGPYYEQ</sequence>
<reference evidence="1" key="1">
    <citation type="submission" date="2023-10" db="EMBL/GenBank/DDBJ databases">
        <title>Genome assembly of Pristionchus species.</title>
        <authorList>
            <person name="Yoshida K."/>
            <person name="Sommer R.J."/>
        </authorList>
    </citation>
    <scope>NUCLEOTIDE SEQUENCE</scope>
    <source>
        <strain evidence="1">RS5133</strain>
    </source>
</reference>
<gene>
    <name evidence="1" type="ORF">PFISCL1PPCAC_18847</name>
</gene>
<accession>A0AAV5WA70</accession>
<organism evidence="1 2">
    <name type="scientific">Pristionchus fissidentatus</name>
    <dbReference type="NCBI Taxonomy" id="1538716"/>
    <lineage>
        <taxon>Eukaryota</taxon>
        <taxon>Metazoa</taxon>
        <taxon>Ecdysozoa</taxon>
        <taxon>Nematoda</taxon>
        <taxon>Chromadorea</taxon>
        <taxon>Rhabditida</taxon>
        <taxon>Rhabditina</taxon>
        <taxon>Diplogasteromorpha</taxon>
        <taxon>Diplogasteroidea</taxon>
        <taxon>Neodiplogasteridae</taxon>
        <taxon>Pristionchus</taxon>
    </lineage>
</organism>
<name>A0AAV5WA70_9BILA</name>
<feature type="non-terminal residue" evidence="1">
    <location>
        <position position="133"/>
    </location>
</feature>
<dbReference type="AlphaFoldDB" id="A0AAV5WA70"/>
<keyword evidence="2" id="KW-1185">Reference proteome</keyword>
<comment type="caution">
    <text evidence="1">The sequence shown here is derived from an EMBL/GenBank/DDBJ whole genome shotgun (WGS) entry which is preliminary data.</text>
</comment>
<protein>
    <submittedName>
        <fullName evidence="1">Uncharacterized protein</fullName>
    </submittedName>
</protein>
<feature type="non-terminal residue" evidence="1">
    <location>
        <position position="1"/>
    </location>
</feature>
<dbReference type="Proteomes" id="UP001432322">
    <property type="component" value="Unassembled WGS sequence"/>
</dbReference>
<evidence type="ECO:0000313" key="1">
    <source>
        <dbReference type="EMBL" id="GMT27550.1"/>
    </source>
</evidence>